<dbReference type="EMBL" id="CABFPH010000097">
    <property type="protein sequence ID" value="VUD74006.1"/>
    <property type="molecule type" value="Genomic_DNA"/>
</dbReference>
<proteinExistence type="predicted"/>
<sequence>MRNARALAERLAETLSDALVRAAEIVLDAVRPQPQAKLVPVRVRSRRRSNGR</sequence>
<evidence type="ECO:0000313" key="1">
    <source>
        <dbReference type="EMBL" id="VUD74006.1"/>
    </source>
</evidence>
<keyword evidence="2" id="KW-1185">Reference proteome</keyword>
<organism evidence="1 2">
    <name type="scientific">Methylobacterium symbioticum</name>
    <dbReference type="NCBI Taxonomy" id="2584084"/>
    <lineage>
        <taxon>Bacteria</taxon>
        <taxon>Pseudomonadati</taxon>
        <taxon>Pseudomonadota</taxon>
        <taxon>Alphaproteobacteria</taxon>
        <taxon>Hyphomicrobiales</taxon>
        <taxon>Methylobacteriaceae</taxon>
        <taxon>Methylobacterium</taxon>
    </lineage>
</organism>
<dbReference type="RefSeq" id="WP_185156971.1">
    <property type="nucleotide sequence ID" value="NZ_CABFPH010000097.1"/>
</dbReference>
<accession>A0A509EHZ2</accession>
<name>A0A509EHZ2_9HYPH</name>
<dbReference type="Proteomes" id="UP000410984">
    <property type="component" value="Unassembled WGS sequence"/>
</dbReference>
<reference evidence="1 2" key="1">
    <citation type="submission" date="2019-06" db="EMBL/GenBank/DDBJ databases">
        <authorList>
            <person name="Rodrigo-Torres L."/>
            <person name="Arahal R. D."/>
            <person name="Lucena T."/>
        </authorList>
    </citation>
    <scope>NUCLEOTIDE SEQUENCE [LARGE SCALE GENOMIC DNA]</scope>
    <source>
        <strain evidence="1 2">SB0023/3</strain>
    </source>
</reference>
<dbReference type="AlphaFoldDB" id="A0A509EHZ2"/>
<protein>
    <submittedName>
        <fullName evidence="1">Uncharacterized protein</fullName>
    </submittedName>
</protein>
<evidence type="ECO:0000313" key="2">
    <source>
        <dbReference type="Proteomes" id="UP000410984"/>
    </source>
</evidence>
<gene>
    <name evidence="1" type="ORF">MET9862_04629</name>
</gene>